<keyword evidence="2" id="KW-0418">Kinase</keyword>
<dbReference type="GO" id="GO:0000045">
    <property type="term" value="P:autophagosome assembly"/>
    <property type="evidence" value="ECO:0007669"/>
    <property type="project" value="TreeGrafter"/>
</dbReference>
<dbReference type="GO" id="GO:0034272">
    <property type="term" value="C:phosphatidylinositol 3-kinase complex, class III, type II"/>
    <property type="evidence" value="ECO:0007669"/>
    <property type="project" value="TreeGrafter"/>
</dbReference>
<feature type="domain" description="PI3K/PI4K catalytic" evidence="3">
    <location>
        <begin position="1"/>
        <end position="232"/>
    </location>
</feature>
<dbReference type="AlphaFoldDB" id="A0A6B2LEF7"/>
<dbReference type="PANTHER" id="PTHR10048">
    <property type="entry name" value="PHOSPHATIDYLINOSITOL KINASE"/>
    <property type="match status" value="1"/>
</dbReference>
<dbReference type="InterPro" id="IPR000403">
    <property type="entry name" value="PI3/4_kinase_cat_dom"/>
</dbReference>
<evidence type="ECO:0000256" key="1">
    <source>
        <dbReference type="ARBA" id="ARBA00022679"/>
    </source>
</evidence>
<evidence type="ECO:0000313" key="4">
    <source>
        <dbReference type="EMBL" id="NDV35355.1"/>
    </source>
</evidence>
<dbReference type="Gene3D" id="1.10.1070.11">
    <property type="entry name" value="Phosphatidylinositol 3-/4-kinase, catalytic domain"/>
    <property type="match status" value="1"/>
</dbReference>
<dbReference type="Pfam" id="PF00454">
    <property type="entry name" value="PI3_PI4_kinase"/>
    <property type="match status" value="2"/>
</dbReference>
<dbReference type="GO" id="GO:0005777">
    <property type="term" value="C:peroxisome"/>
    <property type="evidence" value="ECO:0007669"/>
    <property type="project" value="TreeGrafter"/>
</dbReference>
<dbReference type="InterPro" id="IPR036940">
    <property type="entry name" value="PI3/4_kinase_cat_sf"/>
</dbReference>
<evidence type="ECO:0000259" key="3">
    <source>
        <dbReference type="PROSITE" id="PS50290"/>
    </source>
</evidence>
<organism evidence="4">
    <name type="scientific">Arcella intermedia</name>
    <dbReference type="NCBI Taxonomy" id="1963864"/>
    <lineage>
        <taxon>Eukaryota</taxon>
        <taxon>Amoebozoa</taxon>
        <taxon>Tubulinea</taxon>
        <taxon>Elardia</taxon>
        <taxon>Arcellinida</taxon>
        <taxon>Sphaerothecina</taxon>
        <taxon>Arcellidae</taxon>
        <taxon>Arcella</taxon>
    </lineage>
</organism>
<name>A0A6B2LEF7_9EUKA</name>
<dbReference type="GO" id="GO:0006897">
    <property type="term" value="P:endocytosis"/>
    <property type="evidence" value="ECO:0007669"/>
    <property type="project" value="TreeGrafter"/>
</dbReference>
<sequence>MCEIHFSDPGVDSKHFIYKEGDDLSDDMFAQIMFFVFNKIWQNSGMARKPFIHLYRVLPISAKKGFVEFVKSCPIQSYQWVELLKFDEKKKEEFILSAAGAFAGAFILGIRDRHRDNMMISDIGHFFHIDFGYMFNNRTWFDANRFAIPSEIRTLLPHQWEGFLELIGDAYKMLRRNRGLITFLVSKLFSGNKYKEPQIIKCLSGAFYEQMTEKEAVEHIRDLASKGEASPKKAIKDLVHKIESKKKNI</sequence>
<dbReference type="SMART" id="SM00146">
    <property type="entry name" value="PI3Kc"/>
    <property type="match status" value="1"/>
</dbReference>
<protein>
    <recommendedName>
        <fullName evidence="3">PI3K/PI4K catalytic domain-containing protein</fullName>
    </recommendedName>
</protein>
<dbReference type="EMBL" id="GIBP01006386">
    <property type="protein sequence ID" value="NDV35355.1"/>
    <property type="molecule type" value="Transcribed_RNA"/>
</dbReference>
<dbReference type="PROSITE" id="PS50290">
    <property type="entry name" value="PI3_4_KINASE_3"/>
    <property type="match status" value="1"/>
</dbReference>
<reference evidence="4" key="1">
    <citation type="journal article" date="2020" name="J. Eukaryot. Microbiol.">
        <title>De novo Sequencing, Assembly and Annotation of the Transcriptome for the Free-Living Testate Amoeba Arcella intermedia.</title>
        <authorList>
            <person name="Ribeiro G.M."/>
            <person name="Porfirio-Sousa A.L."/>
            <person name="Maurer-Alcala X.X."/>
            <person name="Katz L.A."/>
            <person name="Lahr D.J.G."/>
        </authorList>
    </citation>
    <scope>NUCLEOTIDE SEQUENCE</scope>
</reference>
<dbReference type="GO" id="GO:0000407">
    <property type="term" value="C:phagophore assembly site"/>
    <property type="evidence" value="ECO:0007669"/>
    <property type="project" value="TreeGrafter"/>
</dbReference>
<dbReference type="InterPro" id="IPR011009">
    <property type="entry name" value="Kinase-like_dom_sf"/>
</dbReference>
<dbReference type="PANTHER" id="PTHR10048:SF7">
    <property type="entry name" value="PHOSPHATIDYLINOSITOL 3-KINASE CATALYTIC SUBUNIT TYPE 3"/>
    <property type="match status" value="1"/>
</dbReference>
<dbReference type="Gene3D" id="3.30.1010.10">
    <property type="entry name" value="Phosphatidylinositol 3-kinase Catalytic Subunit, Chain A, domain 4"/>
    <property type="match status" value="1"/>
</dbReference>
<dbReference type="InterPro" id="IPR015433">
    <property type="entry name" value="PI3/4_kinase"/>
</dbReference>
<dbReference type="GO" id="GO:0034271">
    <property type="term" value="C:phosphatidylinositol 3-kinase complex, class III, type I"/>
    <property type="evidence" value="ECO:0007669"/>
    <property type="project" value="TreeGrafter"/>
</dbReference>
<dbReference type="SUPFAM" id="SSF56112">
    <property type="entry name" value="Protein kinase-like (PK-like)"/>
    <property type="match status" value="1"/>
</dbReference>
<dbReference type="GO" id="GO:0016303">
    <property type="term" value="F:1-phosphatidylinositol-3-kinase activity"/>
    <property type="evidence" value="ECO:0007669"/>
    <property type="project" value="TreeGrafter"/>
</dbReference>
<dbReference type="GO" id="GO:0048015">
    <property type="term" value="P:phosphatidylinositol-mediated signaling"/>
    <property type="evidence" value="ECO:0007669"/>
    <property type="project" value="TreeGrafter"/>
</dbReference>
<keyword evidence="1" id="KW-0808">Transferase</keyword>
<dbReference type="GO" id="GO:0005768">
    <property type="term" value="C:endosome"/>
    <property type="evidence" value="ECO:0007669"/>
    <property type="project" value="TreeGrafter"/>
</dbReference>
<proteinExistence type="predicted"/>
<evidence type="ECO:0000256" key="2">
    <source>
        <dbReference type="ARBA" id="ARBA00022777"/>
    </source>
</evidence>
<accession>A0A6B2LEF7</accession>